<dbReference type="EMBL" id="AP022871">
    <property type="protein sequence ID" value="BCB84476.1"/>
    <property type="molecule type" value="Genomic_DNA"/>
</dbReference>
<evidence type="ECO:0000256" key="13">
    <source>
        <dbReference type="ARBA" id="ARBA00031533"/>
    </source>
</evidence>
<dbReference type="InterPro" id="IPR012778">
    <property type="entry name" value="Pept_M1_aminopeptidase"/>
</dbReference>
<evidence type="ECO:0000256" key="10">
    <source>
        <dbReference type="ARBA" id="ARBA00022833"/>
    </source>
</evidence>
<dbReference type="KEGG" id="psuu:Psuf_017890"/>
<dbReference type="EC" id="3.4.11.2" evidence="4"/>
<dbReference type="GO" id="GO:0070006">
    <property type="term" value="F:metalloaminopeptidase activity"/>
    <property type="evidence" value="ECO:0007669"/>
    <property type="project" value="TreeGrafter"/>
</dbReference>
<evidence type="ECO:0000259" key="14">
    <source>
        <dbReference type="Pfam" id="PF01433"/>
    </source>
</evidence>
<dbReference type="InterPro" id="IPR045357">
    <property type="entry name" value="Aminopeptidase_N-like_N"/>
</dbReference>
<dbReference type="Pfam" id="PF01433">
    <property type="entry name" value="Peptidase_M1"/>
    <property type="match status" value="1"/>
</dbReference>
<dbReference type="PANTHER" id="PTHR11533">
    <property type="entry name" value="PROTEASE M1 ZINC METALLOPROTEASE"/>
    <property type="match status" value="1"/>
</dbReference>
<gene>
    <name evidence="17" type="ORF">Psuf_017890</name>
</gene>
<dbReference type="FunFam" id="1.10.390.10:FF:000004">
    <property type="entry name" value="Aminopeptidase N"/>
    <property type="match status" value="1"/>
</dbReference>
<evidence type="ECO:0000256" key="11">
    <source>
        <dbReference type="ARBA" id="ARBA00023049"/>
    </source>
</evidence>
<comment type="similarity">
    <text evidence="3">Belongs to the peptidase M1 family.</text>
</comment>
<dbReference type="InterPro" id="IPR027268">
    <property type="entry name" value="Peptidase_M4/M1_CTD_sf"/>
</dbReference>
<feature type="domain" description="Peptidase M1 membrane alanine aminopeptidase" evidence="14">
    <location>
        <begin position="224"/>
        <end position="438"/>
    </location>
</feature>
<dbReference type="InterPro" id="IPR024571">
    <property type="entry name" value="ERAP1-like_C_dom"/>
</dbReference>
<keyword evidence="7" id="KW-0645">Protease</keyword>
<evidence type="ECO:0000256" key="2">
    <source>
        <dbReference type="ARBA" id="ARBA00001947"/>
    </source>
</evidence>
<dbReference type="GO" id="GO:0042277">
    <property type="term" value="F:peptide binding"/>
    <property type="evidence" value="ECO:0007669"/>
    <property type="project" value="TreeGrafter"/>
</dbReference>
<dbReference type="SUPFAM" id="SSF63737">
    <property type="entry name" value="Leukotriene A4 hydrolase N-terminal domain"/>
    <property type="match status" value="1"/>
</dbReference>
<proteinExistence type="inferred from homology"/>
<keyword evidence="11" id="KW-0482">Metalloprotease</keyword>
<dbReference type="InterPro" id="IPR014782">
    <property type="entry name" value="Peptidase_M1_dom"/>
</dbReference>
<sequence length="823" mass="89548">MRSLTRAEAADRADLLTVESYAVELDVTGGPERFRSTATVRFRSARPGAATFAEIRPVELRSATLNGTPLDVSTLDGNRIPLAGLADVNELVVEADMAYSNTGEGLHRFVDPADGETYLYAMSFLDDAQRIFACFDQPDLKAPFTLTVHAPEGWLVAANGAAEAGRAAEADGRFVTTPPLATYFVSLVAGPYHARYDEHDGIPLGLFCRRSLAAHLDKDADEIFEITKACFDRYHELFGVRYPFGKYDQAFVPEFNAGAMENPGLVTFRDDYIFRSAVTDGDREWRAVVIAHEMAHQWFGDLVTMRWWDDLWLNESFAEYLGVRVTSESTRFDRSWTTFGLRRKASGYVADQRPSTHPVAPDEVVDAAHALLNFDGISYAKGASVLRQLVASLGDEAFFAGLRAHFAAHRFGNATLDDLLGALSEASGRDLRGWADVWLRTSGVDTLRADVSTADGRYQSVHIAQTGVARPHRVGLGVYDGPVLRRLVPVDVVGERTEVAELAGEPVADLLLLNSGDLTFAKVRLDAASAAASARILPGLDDSLDRAVLWSTAIDSVRDGESSPGDLVALVVTALPLESEPLVVEGVLGMARDLLDRYLDPAPREIAMQPVAMACDRLLASAPPGGSLQLAAARGLIEVSTDARRLAGWLEGRGVPEGLRIDTDLRWTLCYRLAVLGAADPDRIEAEVADDRSATGEQWAARSRAALPDAAAKAEAWRVVTEDTTLSNRLVEANAKGFWQPEHADLTESYVERYFADMPAAARLRTPWVADQIAKHAFPRYAVAASTRAAAAALLARDDLEPGLRRVVIDADDDLRRALAARG</sequence>
<feature type="domain" description="Aminopeptidase N-like N-terminal" evidence="16">
    <location>
        <begin position="126"/>
        <end position="183"/>
    </location>
</feature>
<keyword evidence="8" id="KW-0479">Metal-binding</keyword>
<dbReference type="PANTHER" id="PTHR11533:SF174">
    <property type="entry name" value="PUROMYCIN-SENSITIVE AMINOPEPTIDASE-RELATED"/>
    <property type="match status" value="1"/>
</dbReference>
<evidence type="ECO:0000256" key="3">
    <source>
        <dbReference type="ARBA" id="ARBA00010136"/>
    </source>
</evidence>
<evidence type="ECO:0000256" key="5">
    <source>
        <dbReference type="ARBA" id="ARBA00015611"/>
    </source>
</evidence>
<evidence type="ECO:0000256" key="12">
    <source>
        <dbReference type="ARBA" id="ARBA00029811"/>
    </source>
</evidence>
<dbReference type="InterPro" id="IPR042097">
    <property type="entry name" value="Aminopeptidase_N-like_N_sf"/>
</dbReference>
<dbReference type="GO" id="GO:0016020">
    <property type="term" value="C:membrane"/>
    <property type="evidence" value="ECO:0007669"/>
    <property type="project" value="TreeGrafter"/>
</dbReference>
<evidence type="ECO:0000256" key="1">
    <source>
        <dbReference type="ARBA" id="ARBA00000098"/>
    </source>
</evidence>
<dbReference type="Gene3D" id="2.60.40.1730">
    <property type="entry name" value="tricorn interacting facor f3 domain"/>
    <property type="match status" value="1"/>
</dbReference>
<dbReference type="Gene3D" id="1.10.390.10">
    <property type="entry name" value="Neutral Protease Domain 2"/>
    <property type="match status" value="1"/>
</dbReference>
<dbReference type="Pfam" id="PF17900">
    <property type="entry name" value="Peptidase_M1_N"/>
    <property type="match status" value="1"/>
</dbReference>
<evidence type="ECO:0000256" key="4">
    <source>
        <dbReference type="ARBA" id="ARBA00012564"/>
    </source>
</evidence>
<reference evidence="17 18" key="2">
    <citation type="submission" date="2020-03" db="EMBL/GenBank/DDBJ databases">
        <authorList>
            <person name="Ichikawa N."/>
            <person name="Kimura A."/>
            <person name="Kitahashi Y."/>
            <person name="Uohara A."/>
        </authorList>
    </citation>
    <scope>NUCLEOTIDE SEQUENCE [LARGE SCALE GENOMIC DNA]</scope>
    <source>
        <strain evidence="17 18">NBRC 105367</strain>
    </source>
</reference>
<dbReference type="InterPro" id="IPR001930">
    <property type="entry name" value="Peptidase_M1"/>
</dbReference>
<accession>A0A6F8YEE1</accession>
<keyword evidence="18" id="KW-1185">Reference proteome</keyword>
<evidence type="ECO:0000256" key="9">
    <source>
        <dbReference type="ARBA" id="ARBA00022801"/>
    </source>
</evidence>
<evidence type="ECO:0000313" key="17">
    <source>
        <dbReference type="EMBL" id="BCB84476.1"/>
    </source>
</evidence>
<protein>
    <recommendedName>
        <fullName evidence="5">Aminopeptidase N</fullName>
        <ecNumber evidence="4">3.4.11.2</ecNumber>
    </recommendedName>
    <alternativeName>
        <fullName evidence="12">Alanine aminopeptidase</fullName>
    </alternativeName>
    <alternativeName>
        <fullName evidence="13">Lysyl aminopeptidase</fullName>
    </alternativeName>
</protein>
<evidence type="ECO:0000313" key="18">
    <source>
        <dbReference type="Proteomes" id="UP000503011"/>
    </source>
</evidence>
<dbReference type="GO" id="GO:0043171">
    <property type="term" value="P:peptide catabolic process"/>
    <property type="evidence" value="ECO:0007669"/>
    <property type="project" value="TreeGrafter"/>
</dbReference>
<feature type="domain" description="ERAP1-like C-terminal" evidence="15">
    <location>
        <begin position="511"/>
        <end position="817"/>
    </location>
</feature>
<dbReference type="NCBIfam" id="TIGR02412">
    <property type="entry name" value="pepN_strep_liv"/>
    <property type="match status" value="1"/>
</dbReference>
<dbReference type="GO" id="GO:0016285">
    <property type="term" value="F:alanyl aminopeptidase activity"/>
    <property type="evidence" value="ECO:0007669"/>
    <property type="project" value="UniProtKB-EC"/>
</dbReference>
<organism evidence="17 18">
    <name type="scientific">Phytohabitans suffuscus</name>
    <dbReference type="NCBI Taxonomy" id="624315"/>
    <lineage>
        <taxon>Bacteria</taxon>
        <taxon>Bacillati</taxon>
        <taxon>Actinomycetota</taxon>
        <taxon>Actinomycetes</taxon>
        <taxon>Micromonosporales</taxon>
        <taxon>Micromonosporaceae</taxon>
    </lineage>
</organism>
<dbReference type="Proteomes" id="UP000503011">
    <property type="component" value="Chromosome"/>
</dbReference>
<dbReference type="GO" id="GO:0005615">
    <property type="term" value="C:extracellular space"/>
    <property type="evidence" value="ECO:0007669"/>
    <property type="project" value="TreeGrafter"/>
</dbReference>
<dbReference type="CDD" id="cd09602">
    <property type="entry name" value="M1_APN"/>
    <property type="match status" value="1"/>
</dbReference>
<comment type="cofactor">
    <cofactor evidence="2">
        <name>Zn(2+)</name>
        <dbReference type="ChEBI" id="CHEBI:29105"/>
    </cofactor>
</comment>
<keyword evidence="6 17" id="KW-0031">Aminopeptidase</keyword>
<evidence type="ECO:0000256" key="6">
    <source>
        <dbReference type="ARBA" id="ARBA00022438"/>
    </source>
</evidence>
<evidence type="ECO:0000256" key="8">
    <source>
        <dbReference type="ARBA" id="ARBA00022723"/>
    </source>
</evidence>
<evidence type="ECO:0000259" key="15">
    <source>
        <dbReference type="Pfam" id="PF11838"/>
    </source>
</evidence>
<dbReference type="PRINTS" id="PR00756">
    <property type="entry name" value="ALADIPTASE"/>
</dbReference>
<dbReference type="InterPro" id="IPR050344">
    <property type="entry name" value="Peptidase_M1_aminopeptidases"/>
</dbReference>
<dbReference type="Pfam" id="PF11838">
    <property type="entry name" value="ERAP1_C"/>
    <property type="match status" value="1"/>
</dbReference>
<dbReference type="GO" id="GO:0005737">
    <property type="term" value="C:cytoplasm"/>
    <property type="evidence" value="ECO:0007669"/>
    <property type="project" value="TreeGrafter"/>
</dbReference>
<dbReference type="GO" id="GO:0008270">
    <property type="term" value="F:zinc ion binding"/>
    <property type="evidence" value="ECO:0007669"/>
    <property type="project" value="InterPro"/>
</dbReference>
<name>A0A6F8YEE1_9ACTN</name>
<evidence type="ECO:0000259" key="16">
    <source>
        <dbReference type="Pfam" id="PF17900"/>
    </source>
</evidence>
<dbReference type="SUPFAM" id="SSF55486">
    <property type="entry name" value="Metalloproteases ('zincins'), catalytic domain"/>
    <property type="match status" value="1"/>
</dbReference>
<evidence type="ECO:0000256" key="7">
    <source>
        <dbReference type="ARBA" id="ARBA00022670"/>
    </source>
</evidence>
<keyword evidence="10" id="KW-0862">Zinc</keyword>
<comment type="catalytic activity">
    <reaction evidence="1">
        <text>Release of an N-terminal amino acid, Xaa-|-Yaa- from a peptide, amide or arylamide. Xaa is preferably Ala, but may be most amino acids including Pro (slow action). When a terminal hydrophobic residue is followed by a prolyl residue, the two may be released as an intact Xaa-Pro dipeptide.</text>
        <dbReference type="EC" id="3.4.11.2"/>
    </reaction>
</comment>
<dbReference type="RefSeq" id="WP_173155657.1">
    <property type="nucleotide sequence ID" value="NZ_AP022871.1"/>
</dbReference>
<keyword evidence="9" id="KW-0378">Hydrolase</keyword>
<dbReference type="GO" id="GO:0006508">
    <property type="term" value="P:proteolysis"/>
    <property type="evidence" value="ECO:0007669"/>
    <property type="project" value="UniProtKB-KW"/>
</dbReference>
<dbReference type="AlphaFoldDB" id="A0A6F8YEE1"/>
<reference evidence="17 18" key="1">
    <citation type="submission" date="2020-03" db="EMBL/GenBank/DDBJ databases">
        <title>Whole genome shotgun sequence of Phytohabitans suffuscus NBRC 105367.</title>
        <authorList>
            <person name="Komaki H."/>
            <person name="Tamura T."/>
        </authorList>
    </citation>
    <scope>NUCLEOTIDE SEQUENCE [LARGE SCALE GENOMIC DNA]</scope>
    <source>
        <strain evidence="17 18">NBRC 105367</strain>
    </source>
</reference>